<evidence type="ECO:0000256" key="1">
    <source>
        <dbReference type="SAM" id="Phobius"/>
    </source>
</evidence>
<accession>A0A1F8GEX4</accession>
<feature type="transmembrane region" description="Helical" evidence="1">
    <location>
        <begin position="44"/>
        <end position="61"/>
    </location>
</feature>
<dbReference type="EMBL" id="MGKJ01000020">
    <property type="protein sequence ID" value="OGN23278.1"/>
    <property type="molecule type" value="Genomic_DNA"/>
</dbReference>
<name>A0A1F8GEX4_9BACT</name>
<evidence type="ECO:0000313" key="2">
    <source>
        <dbReference type="EMBL" id="OGN23278.1"/>
    </source>
</evidence>
<reference evidence="2 3" key="1">
    <citation type="journal article" date="2016" name="Nat. Commun.">
        <title>Thousands of microbial genomes shed light on interconnected biogeochemical processes in an aquifer system.</title>
        <authorList>
            <person name="Anantharaman K."/>
            <person name="Brown C.T."/>
            <person name="Hug L.A."/>
            <person name="Sharon I."/>
            <person name="Castelle C.J."/>
            <person name="Probst A.J."/>
            <person name="Thomas B.C."/>
            <person name="Singh A."/>
            <person name="Wilkins M.J."/>
            <person name="Karaoz U."/>
            <person name="Brodie E.L."/>
            <person name="Williams K.H."/>
            <person name="Hubbard S.S."/>
            <person name="Banfield J.F."/>
        </authorList>
    </citation>
    <scope>NUCLEOTIDE SEQUENCE [LARGE SCALE GENOMIC DNA]</scope>
</reference>
<feature type="transmembrane region" description="Helical" evidence="1">
    <location>
        <begin position="126"/>
        <end position="144"/>
    </location>
</feature>
<gene>
    <name evidence="2" type="ORF">A3A13_04110</name>
</gene>
<comment type="caution">
    <text evidence="2">The sequence shown here is derived from an EMBL/GenBank/DDBJ whole genome shotgun (WGS) entry which is preliminary data.</text>
</comment>
<dbReference type="STRING" id="1802695.A3A13_04110"/>
<sequence length="264" mass="30318">MKTLEFKQKLIIWHTLILVLSWEFWRYLSYLFENSAPEFEPVGVVNFIILSSVLAIGLTLFRRKWHALSFGATHGLFYLVYFGFNPLNLLGVAVLIGLLFFSRFQINSELNERFRINPRVILRRGLTGVILGIFVLISFAAYQSPLAKEIERSEKLPSGTEVFIRDIVASTIGPRVEGGEVEKQNIISQIANETFREINIFLKPYFQFAPPLLAFGLFLVLWGLSWIFVWLSVLVGIGIFWILKKTGMVRIEEKDVKAEVLVIE</sequence>
<organism evidence="2 3">
    <name type="scientific">Candidatus Yanofskybacteria bacterium RIFCSPLOWO2_01_FULL_43_22</name>
    <dbReference type="NCBI Taxonomy" id="1802695"/>
    <lineage>
        <taxon>Bacteria</taxon>
        <taxon>Candidatus Yanofskyibacteriota</taxon>
    </lineage>
</organism>
<feature type="transmembrane region" description="Helical" evidence="1">
    <location>
        <begin position="12"/>
        <end position="32"/>
    </location>
</feature>
<proteinExistence type="predicted"/>
<protein>
    <submittedName>
        <fullName evidence="2">Uncharacterized protein</fullName>
    </submittedName>
</protein>
<evidence type="ECO:0000313" key="3">
    <source>
        <dbReference type="Proteomes" id="UP000178911"/>
    </source>
</evidence>
<keyword evidence="1" id="KW-0472">Membrane</keyword>
<dbReference type="AlphaFoldDB" id="A0A1F8GEX4"/>
<keyword evidence="1" id="KW-0812">Transmembrane</keyword>
<dbReference type="Proteomes" id="UP000178911">
    <property type="component" value="Unassembled WGS sequence"/>
</dbReference>
<feature type="transmembrane region" description="Helical" evidence="1">
    <location>
        <begin position="212"/>
        <end position="243"/>
    </location>
</feature>
<keyword evidence="1" id="KW-1133">Transmembrane helix</keyword>